<gene>
    <name evidence="1" type="ORF">HFO42_07555</name>
</gene>
<dbReference type="Proteomes" id="UP000825699">
    <property type="component" value="Unassembled WGS sequence"/>
</dbReference>
<evidence type="ECO:0000313" key="1">
    <source>
        <dbReference type="EMBL" id="MBY5627971.1"/>
    </source>
</evidence>
<name>A0AAJ1ECX7_RHILE</name>
<dbReference type="RefSeq" id="WP_222259686.1">
    <property type="nucleotide sequence ID" value="NZ_JAAXEB010000003.1"/>
</dbReference>
<sequence>MPPLDVNDAKKRTKEALELYGIDTTNVDLSYITKELLEEYQGLHVIPHRADQADPTWNPDYYGNSPVFWGDFIEDGMDGVWRFHNGTKDLLHKPQHKCGESTVWEAILRHFRFSPCPNDKPKGGFEGRFL</sequence>
<protein>
    <submittedName>
        <fullName evidence="1">Uncharacterized protein</fullName>
    </submittedName>
</protein>
<reference evidence="1" key="1">
    <citation type="submission" date="2020-04" db="EMBL/GenBank/DDBJ databases">
        <title>Global-level population genomics supports evidence of horizontal gene transfer on evolution of Rhizobia in Lentils.</title>
        <authorList>
            <person name="Gai Y."/>
            <person name="Cook D."/>
            <person name="Riely B."/>
        </authorList>
    </citation>
    <scope>NUCLEOTIDE SEQUENCE</scope>
    <source>
        <strain evidence="1">Derici101B</strain>
    </source>
</reference>
<evidence type="ECO:0000313" key="2">
    <source>
        <dbReference type="Proteomes" id="UP000825699"/>
    </source>
</evidence>
<dbReference type="EMBL" id="JAAXEP010000003">
    <property type="protein sequence ID" value="MBY5627971.1"/>
    <property type="molecule type" value="Genomic_DNA"/>
</dbReference>
<comment type="caution">
    <text evidence="1">The sequence shown here is derived from an EMBL/GenBank/DDBJ whole genome shotgun (WGS) entry which is preliminary data.</text>
</comment>
<proteinExistence type="predicted"/>
<accession>A0AAJ1ECX7</accession>
<organism evidence="1 2">
    <name type="scientific">Rhizobium leguminosarum</name>
    <dbReference type="NCBI Taxonomy" id="384"/>
    <lineage>
        <taxon>Bacteria</taxon>
        <taxon>Pseudomonadati</taxon>
        <taxon>Pseudomonadota</taxon>
        <taxon>Alphaproteobacteria</taxon>
        <taxon>Hyphomicrobiales</taxon>
        <taxon>Rhizobiaceae</taxon>
        <taxon>Rhizobium/Agrobacterium group</taxon>
        <taxon>Rhizobium</taxon>
    </lineage>
</organism>
<dbReference type="AlphaFoldDB" id="A0AAJ1ECX7"/>